<dbReference type="EMBL" id="CP054543">
    <property type="protein sequence ID" value="QSL66555.1"/>
    <property type="molecule type" value="Genomic_DNA"/>
</dbReference>
<proteinExistence type="predicted"/>
<protein>
    <submittedName>
        <fullName evidence="1">Uncharacterized protein</fullName>
    </submittedName>
</protein>
<dbReference type="Proteomes" id="UP000663699">
    <property type="component" value="Chromosome 12"/>
</dbReference>
<keyword evidence="2" id="KW-1185">Reference proteome</keyword>
<evidence type="ECO:0000313" key="1">
    <source>
        <dbReference type="EMBL" id="QSL66555.1"/>
    </source>
</evidence>
<reference evidence="1" key="1">
    <citation type="submission" date="2020-06" db="EMBL/GenBank/DDBJ databases">
        <title>Genomes of multiple members of Pneumocystis genus reveal paths to human pathogen Pneumocystis jirovecii.</title>
        <authorList>
            <person name="Cisse O.H."/>
            <person name="Ma L."/>
            <person name="Dekker J."/>
            <person name="Khil P."/>
            <person name="Jo J."/>
            <person name="Brenchley J."/>
            <person name="Blair R."/>
            <person name="Pahar B."/>
            <person name="Chabe M."/>
            <person name="Van Rompay K.A."/>
            <person name="Keesler R."/>
            <person name="Sukura A."/>
            <person name="Hirsch V."/>
            <person name="Kutty G."/>
            <person name="Liu Y."/>
            <person name="Peng L."/>
            <person name="Chen J."/>
            <person name="Song J."/>
            <person name="Weissenbacher-Lang C."/>
            <person name="Xu J."/>
            <person name="Upham N.S."/>
            <person name="Stajich J.E."/>
            <person name="Cuomo C.A."/>
            <person name="Cushion M.T."/>
            <person name="Kovacs J.A."/>
        </authorList>
    </citation>
    <scope>NUCLEOTIDE SEQUENCE</scope>
    <source>
        <strain evidence="1">2A</strain>
    </source>
</reference>
<organism evidence="1 2">
    <name type="scientific">Pneumocystis wakefieldiae</name>
    <dbReference type="NCBI Taxonomy" id="38082"/>
    <lineage>
        <taxon>Eukaryota</taxon>
        <taxon>Fungi</taxon>
        <taxon>Dikarya</taxon>
        <taxon>Ascomycota</taxon>
        <taxon>Taphrinomycotina</taxon>
        <taxon>Pneumocystomycetes</taxon>
        <taxon>Pneumocystaceae</taxon>
        <taxon>Pneumocystis</taxon>
    </lineage>
</organism>
<sequence>MSSNESRNVFDGIYYSGKDTIDQIKQAYSSPRECVHSYCEWVHGIHLDKATVLLIYYFLMNIIRSCCCCCYLCRPSTYTRSRPTVLVQPAVVSQYPVWYPERMDPYQKKDMYYDPFPEHAVKSLPQNSPWKRTELENNRQVLLAYNKEIPRSHHYITNDFESKKDSGNFWSNYHEDISKENVLVDSGEYLSGVSVNSNYSYVNSNQEVSDEDSRSIRYLSNSRSYTDTLDSVENRSYFLDTYNKNRAYSGI</sequence>
<evidence type="ECO:0000313" key="2">
    <source>
        <dbReference type="Proteomes" id="UP000663699"/>
    </source>
</evidence>
<gene>
    <name evidence="1" type="ORF">MERGE_000935</name>
</gene>
<name>A0A899G1R8_9ASCO</name>
<accession>A0A899G1R8</accession>
<dbReference type="OrthoDB" id="5411161at2759"/>
<dbReference type="AlphaFoldDB" id="A0A899G1R8"/>